<evidence type="ECO:0000256" key="11">
    <source>
        <dbReference type="PROSITE-ProRule" id="PRU10144"/>
    </source>
</evidence>
<dbReference type="EMBL" id="JAVMBO010000003">
    <property type="protein sequence ID" value="MDS1309017.1"/>
    <property type="molecule type" value="Genomic_DNA"/>
</dbReference>
<keyword evidence="16" id="KW-0675">Receptor</keyword>
<feature type="chain" id="PRO_5045999967" evidence="13">
    <location>
        <begin position="24"/>
        <end position="702"/>
    </location>
</feature>
<evidence type="ECO:0000313" key="17">
    <source>
        <dbReference type="Proteomes" id="UP001267407"/>
    </source>
</evidence>
<dbReference type="PROSITE" id="PS52016">
    <property type="entry name" value="TONB_DEPENDENT_REC_3"/>
    <property type="match status" value="1"/>
</dbReference>
<dbReference type="PROSITE" id="PS01156">
    <property type="entry name" value="TONB_DEPENDENT_REC_2"/>
    <property type="match status" value="1"/>
</dbReference>
<evidence type="ECO:0000256" key="5">
    <source>
        <dbReference type="ARBA" id="ARBA00022729"/>
    </source>
</evidence>
<keyword evidence="7 12" id="KW-0798">TonB box</keyword>
<reference evidence="16" key="1">
    <citation type="submission" date="2023-09" db="EMBL/GenBank/DDBJ databases">
        <title>Marinobacter sediminicola sp. nov. and Marinobacter maritimum sp. nov., isolated from marine sediment.</title>
        <authorList>
            <person name="An J."/>
        </authorList>
    </citation>
    <scope>NUCLEOTIDE SEQUENCE</scope>
    <source>
        <strain evidence="16">F60267</strain>
    </source>
</reference>
<feature type="short sequence motif" description="TonB C-terminal box" evidence="11">
    <location>
        <begin position="685"/>
        <end position="702"/>
    </location>
</feature>
<sequence length="702" mass="76852">MLFYRIAMGAACSALVFNTAAQAQPAELNELVVTASGFEQSQSAAPASITVISGEEIRSKQAFSLTDILDDVEGLDVSGSAGKTGGFDIRMRGMPSEYTLILIDGRRQNTAGSVTPNGFGQTATSFLPPPSAIERIEVVRGPMSTLYGSDAMGGVINIITRKVGPEWASTLTAETTLNQDSDFGNSRAYSAYTNGPLVDDLIGFQLRGRWFERDESKLEYLDLNGDPIEVSTRGPSPVESEQYTVGGRFTVTPGESNDLWLDIESSKQDYDNSEGQLGTLGVKGYKPELEFDRDQFAVGHTGRFDIGTLETSIMRNVTETIGRVIPEGVPGKTPGSDRELKTENRVIDSKLVMPLANHVVTVGGQWLDARMIDGVATDEFKQKTQALFVEDEWFLAEDLALTLGGRYDHHDSFGGQFSPRAYLVWNSTPELTVKGGVSRGYKTPGLEQLAPGVIGFTGQGTIPLFGNPDLKPEKSTSTELAVIYEKPAGYRVGATVFYNEFTDKIAEGPDLLNCSYAQDPNRPGCVDRGNWPLADVFGQDLNIDEAITQGVELHGSVPFAQDWRLGANYTYTDSEQKSGENKGEPLTDTPEHMANISLRWVPSVRWSAFVKAQYESERYRARDRIRGAASYADLGDFKSVTLVHLGGQYQASENLGFSATIYNLLDEDFIEYQAYDNGAQYGNLYANSEEGRRLWVSATYSF</sequence>
<dbReference type="CDD" id="cd01347">
    <property type="entry name" value="ligand_gated_channel"/>
    <property type="match status" value="1"/>
</dbReference>
<dbReference type="Proteomes" id="UP001267407">
    <property type="component" value="Unassembled WGS sequence"/>
</dbReference>
<evidence type="ECO:0000256" key="7">
    <source>
        <dbReference type="ARBA" id="ARBA00023077"/>
    </source>
</evidence>
<dbReference type="Gene3D" id="2.40.170.20">
    <property type="entry name" value="TonB-dependent receptor, beta-barrel domain"/>
    <property type="match status" value="1"/>
</dbReference>
<feature type="domain" description="TonB-dependent receptor-like beta-barrel" evidence="14">
    <location>
        <begin position="242"/>
        <end position="664"/>
    </location>
</feature>
<dbReference type="Pfam" id="PF07715">
    <property type="entry name" value="Plug"/>
    <property type="match status" value="1"/>
</dbReference>
<evidence type="ECO:0000256" key="6">
    <source>
        <dbReference type="ARBA" id="ARBA00023065"/>
    </source>
</evidence>
<evidence type="ECO:0000259" key="15">
    <source>
        <dbReference type="Pfam" id="PF07715"/>
    </source>
</evidence>
<keyword evidence="17" id="KW-1185">Reference proteome</keyword>
<keyword evidence="4 10" id="KW-0812">Transmembrane</keyword>
<evidence type="ECO:0000256" key="13">
    <source>
        <dbReference type="SAM" id="SignalP"/>
    </source>
</evidence>
<dbReference type="PANTHER" id="PTHR30069">
    <property type="entry name" value="TONB-DEPENDENT OUTER MEMBRANE RECEPTOR"/>
    <property type="match status" value="1"/>
</dbReference>
<evidence type="ECO:0000256" key="1">
    <source>
        <dbReference type="ARBA" id="ARBA00004571"/>
    </source>
</evidence>
<keyword evidence="2 10" id="KW-0813">Transport</keyword>
<keyword evidence="9 10" id="KW-0998">Cell outer membrane</keyword>
<comment type="similarity">
    <text evidence="10 12">Belongs to the TonB-dependent receptor family.</text>
</comment>
<gene>
    <name evidence="16" type="ORF">RKA07_02735</name>
</gene>
<keyword evidence="5 13" id="KW-0732">Signal</keyword>
<evidence type="ECO:0000256" key="10">
    <source>
        <dbReference type="PROSITE-ProRule" id="PRU01360"/>
    </source>
</evidence>
<feature type="signal peptide" evidence="13">
    <location>
        <begin position="1"/>
        <end position="23"/>
    </location>
</feature>
<evidence type="ECO:0000259" key="14">
    <source>
        <dbReference type="Pfam" id="PF00593"/>
    </source>
</evidence>
<feature type="domain" description="TonB-dependent receptor plug" evidence="15">
    <location>
        <begin position="42"/>
        <end position="155"/>
    </location>
</feature>
<dbReference type="RefSeq" id="WP_200201620.1">
    <property type="nucleotide sequence ID" value="NZ_JAVMBO010000003.1"/>
</dbReference>
<evidence type="ECO:0000256" key="4">
    <source>
        <dbReference type="ARBA" id="ARBA00022692"/>
    </source>
</evidence>
<dbReference type="SUPFAM" id="SSF56935">
    <property type="entry name" value="Porins"/>
    <property type="match status" value="1"/>
</dbReference>
<evidence type="ECO:0000256" key="12">
    <source>
        <dbReference type="RuleBase" id="RU003357"/>
    </source>
</evidence>
<keyword evidence="8 10" id="KW-0472">Membrane</keyword>
<evidence type="ECO:0000313" key="16">
    <source>
        <dbReference type="EMBL" id="MDS1309017.1"/>
    </source>
</evidence>
<dbReference type="InterPro" id="IPR012910">
    <property type="entry name" value="Plug_dom"/>
</dbReference>
<protein>
    <submittedName>
        <fullName evidence="16">TonB-dependent receptor</fullName>
    </submittedName>
</protein>
<dbReference type="Pfam" id="PF00593">
    <property type="entry name" value="TonB_dep_Rec_b-barrel"/>
    <property type="match status" value="1"/>
</dbReference>
<accession>A0ABU2HDA0</accession>
<proteinExistence type="inferred from homology"/>
<dbReference type="InterPro" id="IPR036942">
    <property type="entry name" value="Beta-barrel_TonB_sf"/>
</dbReference>
<dbReference type="Gene3D" id="2.170.130.10">
    <property type="entry name" value="TonB-dependent receptor, plug domain"/>
    <property type="match status" value="1"/>
</dbReference>
<dbReference type="PANTHER" id="PTHR30069:SF53">
    <property type="entry name" value="COLICIN I RECEPTOR-RELATED"/>
    <property type="match status" value="1"/>
</dbReference>
<evidence type="ECO:0000256" key="8">
    <source>
        <dbReference type="ARBA" id="ARBA00023136"/>
    </source>
</evidence>
<evidence type="ECO:0000256" key="2">
    <source>
        <dbReference type="ARBA" id="ARBA00022448"/>
    </source>
</evidence>
<name>A0ABU2HDA0_9GAMM</name>
<dbReference type="InterPro" id="IPR000531">
    <property type="entry name" value="Beta-barrel_TonB"/>
</dbReference>
<comment type="subcellular location">
    <subcellularLocation>
        <location evidence="1 10">Cell outer membrane</location>
        <topology evidence="1 10">Multi-pass membrane protein</topology>
    </subcellularLocation>
</comment>
<keyword evidence="3 10" id="KW-1134">Transmembrane beta strand</keyword>
<dbReference type="InterPro" id="IPR039426">
    <property type="entry name" value="TonB-dep_rcpt-like"/>
</dbReference>
<keyword evidence="6" id="KW-0406">Ion transport</keyword>
<evidence type="ECO:0000256" key="9">
    <source>
        <dbReference type="ARBA" id="ARBA00023237"/>
    </source>
</evidence>
<organism evidence="16 17">
    <name type="scientific">Marinobacter xiaoshiensis</name>
    <dbReference type="NCBI Taxonomy" id="3073652"/>
    <lineage>
        <taxon>Bacteria</taxon>
        <taxon>Pseudomonadati</taxon>
        <taxon>Pseudomonadota</taxon>
        <taxon>Gammaproteobacteria</taxon>
        <taxon>Pseudomonadales</taxon>
        <taxon>Marinobacteraceae</taxon>
        <taxon>Marinobacter</taxon>
    </lineage>
</organism>
<comment type="caution">
    <text evidence="16">The sequence shown here is derived from an EMBL/GenBank/DDBJ whole genome shotgun (WGS) entry which is preliminary data.</text>
</comment>
<evidence type="ECO:0000256" key="3">
    <source>
        <dbReference type="ARBA" id="ARBA00022452"/>
    </source>
</evidence>
<dbReference type="InterPro" id="IPR037066">
    <property type="entry name" value="Plug_dom_sf"/>
</dbReference>
<dbReference type="InterPro" id="IPR010917">
    <property type="entry name" value="TonB_rcpt_CS"/>
</dbReference>